<dbReference type="STRING" id="7217.B3N008"/>
<dbReference type="PANTHER" id="PTHR23048:SF59">
    <property type="entry name" value="EF-HAND SUPERFAMILY PROTEIN"/>
    <property type="match status" value="1"/>
</dbReference>
<dbReference type="AlphaFoldDB" id="B3N008"/>
<evidence type="ECO:0000313" key="7">
    <source>
        <dbReference type="EMBL" id="EDV35374.1"/>
    </source>
</evidence>
<dbReference type="eggNOG" id="KOG0028">
    <property type="taxonomic scope" value="Eukaryota"/>
</dbReference>
<accession>B3N008</accession>
<dbReference type="GeneID" id="6505400"/>
<feature type="domain" description="EF-hand" evidence="6">
    <location>
        <begin position="76"/>
        <end position="111"/>
    </location>
</feature>
<proteinExistence type="inferred from homology"/>
<dbReference type="SMART" id="SM00054">
    <property type="entry name" value="EFh"/>
    <property type="match status" value="4"/>
</dbReference>
<dbReference type="InParanoid" id="B3N008"/>
<dbReference type="PROSITE" id="PS00018">
    <property type="entry name" value="EF_HAND_1"/>
    <property type="match status" value="2"/>
</dbReference>
<keyword evidence="2" id="KW-0479">Metal-binding</keyword>
<feature type="domain" description="EF-hand" evidence="6">
    <location>
        <begin position="40"/>
        <end position="75"/>
    </location>
</feature>
<dbReference type="OMA" id="CIEAREF"/>
<evidence type="ECO:0000259" key="6">
    <source>
        <dbReference type="PROSITE" id="PS50222"/>
    </source>
</evidence>
<feature type="domain" description="EF-hand" evidence="6">
    <location>
        <begin position="149"/>
        <end position="184"/>
    </location>
</feature>
<dbReference type="HOGENOM" id="CLU_061288_18_2_1"/>
<dbReference type="InterPro" id="IPR011992">
    <property type="entry name" value="EF-hand-dom_pair"/>
</dbReference>
<evidence type="ECO:0000256" key="3">
    <source>
        <dbReference type="ARBA" id="ARBA00022737"/>
    </source>
</evidence>
<feature type="domain" description="EF-hand" evidence="6">
    <location>
        <begin position="113"/>
        <end position="148"/>
    </location>
</feature>
<keyword evidence="3" id="KW-0677">Repeat</keyword>
<dbReference type="PhylomeDB" id="B3N008"/>
<dbReference type="FunCoup" id="B3N008">
    <property type="interactions" value="57"/>
</dbReference>
<dbReference type="CDD" id="cd00051">
    <property type="entry name" value="EFh"/>
    <property type="match status" value="2"/>
</dbReference>
<dbReference type="GO" id="GO:0005509">
    <property type="term" value="F:calcium ion binding"/>
    <property type="evidence" value="ECO:0007669"/>
    <property type="project" value="InterPro"/>
</dbReference>
<dbReference type="InterPro" id="IPR002048">
    <property type="entry name" value="EF_hand_dom"/>
</dbReference>
<feature type="region of interest" description="Disordered" evidence="5">
    <location>
        <begin position="1"/>
        <end position="39"/>
    </location>
</feature>
<keyword evidence="8" id="KW-1185">Reference proteome</keyword>
<dbReference type="Proteomes" id="UP000007801">
    <property type="component" value="Unassembled WGS sequence"/>
</dbReference>
<dbReference type="GO" id="GO:0016460">
    <property type="term" value="C:myosin II complex"/>
    <property type="evidence" value="ECO:0007669"/>
    <property type="project" value="TreeGrafter"/>
</dbReference>
<dbReference type="Gene3D" id="1.10.238.10">
    <property type="entry name" value="EF-hand"/>
    <property type="match status" value="2"/>
</dbReference>
<evidence type="ECO:0000256" key="1">
    <source>
        <dbReference type="ARBA" id="ARBA00005253"/>
    </source>
</evidence>
<organism evidence="7 8">
    <name type="scientific">Drosophila ananassae</name>
    <name type="common">Fruit fly</name>
    <dbReference type="NCBI Taxonomy" id="7217"/>
    <lineage>
        <taxon>Eukaryota</taxon>
        <taxon>Metazoa</taxon>
        <taxon>Ecdysozoa</taxon>
        <taxon>Arthropoda</taxon>
        <taxon>Hexapoda</taxon>
        <taxon>Insecta</taxon>
        <taxon>Pterygota</taxon>
        <taxon>Neoptera</taxon>
        <taxon>Endopterygota</taxon>
        <taxon>Diptera</taxon>
        <taxon>Brachycera</taxon>
        <taxon>Muscomorpha</taxon>
        <taxon>Ephydroidea</taxon>
        <taxon>Drosophilidae</taxon>
        <taxon>Drosophila</taxon>
        <taxon>Sophophora</taxon>
    </lineage>
</organism>
<evidence type="ECO:0000256" key="4">
    <source>
        <dbReference type="ARBA" id="ARBA00022837"/>
    </source>
</evidence>
<gene>
    <name evidence="7" type="primary">Dana\GF22746</name>
    <name evidence="7" type="synonym">dana_GLEANR_6948</name>
    <name evidence="7" type="ORF">GF22746</name>
</gene>
<protein>
    <recommendedName>
        <fullName evidence="6">EF-hand domain-containing protein</fullName>
    </recommendedName>
</protein>
<dbReference type="Pfam" id="PF13499">
    <property type="entry name" value="EF-hand_7"/>
    <property type="match status" value="2"/>
</dbReference>
<dbReference type="InterPro" id="IPR050230">
    <property type="entry name" value="CALM/Myosin/TropC-like"/>
</dbReference>
<dbReference type="PROSITE" id="PS50222">
    <property type="entry name" value="EF_HAND_2"/>
    <property type="match status" value="4"/>
</dbReference>
<comment type="similarity">
    <text evidence="1">Belongs to the centrin family.</text>
</comment>
<dbReference type="EMBL" id="CH902638">
    <property type="protein sequence ID" value="EDV35374.1"/>
    <property type="molecule type" value="Genomic_DNA"/>
</dbReference>
<evidence type="ECO:0000256" key="5">
    <source>
        <dbReference type="SAM" id="MobiDB-lite"/>
    </source>
</evidence>
<dbReference type="OrthoDB" id="343296at2759"/>
<dbReference type="FunFam" id="1.10.238.10:FF:000070">
    <property type="entry name" value="Centrin-1"/>
    <property type="match status" value="1"/>
</dbReference>
<dbReference type="PANTHER" id="PTHR23048">
    <property type="entry name" value="MYOSIN LIGHT CHAIN 1, 3"/>
    <property type="match status" value="1"/>
</dbReference>
<dbReference type="FunFam" id="1.10.238.10:FF:000077">
    <property type="entry name" value="Centrin 1"/>
    <property type="match status" value="1"/>
</dbReference>
<dbReference type="SMR" id="B3N008"/>
<reference evidence="7 8" key="1">
    <citation type="journal article" date="2007" name="Nature">
        <title>Evolution of genes and genomes on the Drosophila phylogeny.</title>
        <authorList>
            <consortium name="Drosophila 12 Genomes Consortium"/>
            <person name="Clark A.G."/>
            <person name="Eisen M.B."/>
            <person name="Smith D.R."/>
            <person name="Bergman C.M."/>
            <person name="Oliver B."/>
            <person name="Markow T.A."/>
            <person name="Kaufman T.C."/>
            <person name="Kellis M."/>
            <person name="Gelbart W."/>
            <person name="Iyer V.N."/>
            <person name="Pollard D.A."/>
            <person name="Sackton T.B."/>
            <person name="Larracuente A.M."/>
            <person name="Singh N.D."/>
            <person name="Abad J.P."/>
            <person name="Abt D.N."/>
            <person name="Adryan B."/>
            <person name="Aguade M."/>
            <person name="Akashi H."/>
            <person name="Anderson W.W."/>
            <person name="Aquadro C.F."/>
            <person name="Ardell D.H."/>
            <person name="Arguello R."/>
            <person name="Artieri C.G."/>
            <person name="Barbash D.A."/>
            <person name="Barker D."/>
            <person name="Barsanti P."/>
            <person name="Batterham P."/>
            <person name="Batzoglou S."/>
            <person name="Begun D."/>
            <person name="Bhutkar A."/>
            <person name="Blanco E."/>
            <person name="Bosak S.A."/>
            <person name="Bradley R.K."/>
            <person name="Brand A.D."/>
            <person name="Brent M.R."/>
            <person name="Brooks A.N."/>
            <person name="Brown R.H."/>
            <person name="Butlin R.K."/>
            <person name="Caggese C."/>
            <person name="Calvi B.R."/>
            <person name="Bernardo de Carvalho A."/>
            <person name="Caspi A."/>
            <person name="Castrezana S."/>
            <person name="Celniker S.E."/>
            <person name="Chang J.L."/>
            <person name="Chapple C."/>
            <person name="Chatterji S."/>
            <person name="Chinwalla A."/>
            <person name="Civetta A."/>
            <person name="Clifton S.W."/>
            <person name="Comeron J.M."/>
            <person name="Costello J.C."/>
            <person name="Coyne J.A."/>
            <person name="Daub J."/>
            <person name="David R.G."/>
            <person name="Delcher A.L."/>
            <person name="Delehaunty K."/>
            <person name="Do C.B."/>
            <person name="Ebling H."/>
            <person name="Edwards K."/>
            <person name="Eickbush T."/>
            <person name="Evans J.D."/>
            <person name="Filipski A."/>
            <person name="Findeiss S."/>
            <person name="Freyhult E."/>
            <person name="Fulton L."/>
            <person name="Fulton R."/>
            <person name="Garcia A.C."/>
            <person name="Gardiner A."/>
            <person name="Garfield D.A."/>
            <person name="Garvin B.E."/>
            <person name="Gibson G."/>
            <person name="Gilbert D."/>
            <person name="Gnerre S."/>
            <person name="Godfrey J."/>
            <person name="Good R."/>
            <person name="Gotea V."/>
            <person name="Gravely B."/>
            <person name="Greenberg A.J."/>
            <person name="Griffiths-Jones S."/>
            <person name="Gross S."/>
            <person name="Guigo R."/>
            <person name="Gustafson E.A."/>
            <person name="Haerty W."/>
            <person name="Hahn M.W."/>
            <person name="Halligan D.L."/>
            <person name="Halpern A.L."/>
            <person name="Halter G.M."/>
            <person name="Han M.V."/>
            <person name="Heger A."/>
            <person name="Hillier L."/>
            <person name="Hinrichs A.S."/>
            <person name="Holmes I."/>
            <person name="Hoskins R.A."/>
            <person name="Hubisz M.J."/>
            <person name="Hultmark D."/>
            <person name="Huntley M.A."/>
            <person name="Jaffe D.B."/>
            <person name="Jagadeeshan S."/>
            <person name="Jeck W.R."/>
            <person name="Johnson J."/>
            <person name="Jones C.D."/>
            <person name="Jordan W.C."/>
            <person name="Karpen G.H."/>
            <person name="Kataoka E."/>
            <person name="Keightley P.D."/>
            <person name="Kheradpour P."/>
            <person name="Kirkness E.F."/>
            <person name="Koerich L.B."/>
            <person name="Kristiansen K."/>
            <person name="Kudrna D."/>
            <person name="Kulathinal R.J."/>
            <person name="Kumar S."/>
            <person name="Kwok R."/>
            <person name="Lander E."/>
            <person name="Langley C.H."/>
            <person name="Lapoint R."/>
            <person name="Lazzaro B.P."/>
            <person name="Lee S.J."/>
            <person name="Levesque L."/>
            <person name="Li R."/>
            <person name="Lin C.F."/>
            <person name="Lin M.F."/>
            <person name="Lindblad-Toh K."/>
            <person name="Llopart A."/>
            <person name="Long M."/>
            <person name="Low L."/>
            <person name="Lozovsky E."/>
            <person name="Lu J."/>
            <person name="Luo M."/>
            <person name="Machado C.A."/>
            <person name="Makalowski W."/>
            <person name="Marzo M."/>
            <person name="Matsuda M."/>
            <person name="Matzkin L."/>
            <person name="McAllister B."/>
            <person name="McBride C.S."/>
            <person name="McKernan B."/>
            <person name="McKernan K."/>
            <person name="Mendez-Lago M."/>
            <person name="Minx P."/>
            <person name="Mollenhauer M.U."/>
            <person name="Montooth K."/>
            <person name="Mount S.M."/>
            <person name="Mu X."/>
            <person name="Myers E."/>
            <person name="Negre B."/>
            <person name="Newfeld S."/>
            <person name="Nielsen R."/>
            <person name="Noor M.A."/>
            <person name="O'Grady P."/>
            <person name="Pachter L."/>
            <person name="Papaceit M."/>
            <person name="Parisi M.J."/>
            <person name="Parisi M."/>
            <person name="Parts L."/>
            <person name="Pedersen J.S."/>
            <person name="Pesole G."/>
            <person name="Phillippy A.M."/>
            <person name="Ponting C.P."/>
            <person name="Pop M."/>
            <person name="Porcelli D."/>
            <person name="Powell J.R."/>
            <person name="Prohaska S."/>
            <person name="Pruitt K."/>
            <person name="Puig M."/>
            <person name="Quesneville H."/>
            <person name="Ram K.R."/>
            <person name="Rand D."/>
            <person name="Rasmussen M.D."/>
            <person name="Reed L.K."/>
            <person name="Reenan R."/>
            <person name="Reily A."/>
            <person name="Remington K.A."/>
            <person name="Rieger T.T."/>
            <person name="Ritchie M.G."/>
            <person name="Robin C."/>
            <person name="Rogers Y.H."/>
            <person name="Rohde C."/>
            <person name="Rozas J."/>
            <person name="Rubenfield M.J."/>
            <person name="Ruiz A."/>
            <person name="Russo S."/>
            <person name="Salzberg S.L."/>
            <person name="Sanchez-Gracia A."/>
            <person name="Saranga D.J."/>
            <person name="Sato H."/>
            <person name="Schaeffer S.W."/>
            <person name="Schatz M.C."/>
            <person name="Schlenke T."/>
            <person name="Schwartz R."/>
            <person name="Segarra C."/>
            <person name="Singh R.S."/>
            <person name="Sirot L."/>
            <person name="Sirota M."/>
            <person name="Sisneros N.B."/>
            <person name="Smith C.D."/>
            <person name="Smith T.F."/>
            <person name="Spieth J."/>
            <person name="Stage D.E."/>
            <person name="Stark A."/>
            <person name="Stephan W."/>
            <person name="Strausberg R.L."/>
            <person name="Strempel S."/>
            <person name="Sturgill D."/>
            <person name="Sutton G."/>
            <person name="Sutton G.G."/>
            <person name="Tao W."/>
            <person name="Teichmann S."/>
            <person name="Tobari Y.N."/>
            <person name="Tomimura Y."/>
            <person name="Tsolas J.M."/>
            <person name="Valente V.L."/>
            <person name="Venter E."/>
            <person name="Venter J.C."/>
            <person name="Vicario S."/>
            <person name="Vieira F.G."/>
            <person name="Vilella A.J."/>
            <person name="Villasante A."/>
            <person name="Walenz B."/>
            <person name="Wang J."/>
            <person name="Wasserman M."/>
            <person name="Watts T."/>
            <person name="Wilson D."/>
            <person name="Wilson R.K."/>
            <person name="Wing R.A."/>
            <person name="Wolfner M.F."/>
            <person name="Wong A."/>
            <person name="Wong G.K."/>
            <person name="Wu C.I."/>
            <person name="Wu G."/>
            <person name="Yamamoto D."/>
            <person name="Yang H.P."/>
            <person name="Yang S.P."/>
            <person name="Yorke J.A."/>
            <person name="Yoshida K."/>
            <person name="Zdobnov E."/>
            <person name="Zhang P."/>
            <person name="Zhang Y."/>
            <person name="Zimin A.V."/>
            <person name="Baldwin J."/>
            <person name="Abdouelleil A."/>
            <person name="Abdulkadir J."/>
            <person name="Abebe A."/>
            <person name="Abera B."/>
            <person name="Abreu J."/>
            <person name="Acer S.C."/>
            <person name="Aftuck L."/>
            <person name="Alexander A."/>
            <person name="An P."/>
            <person name="Anderson E."/>
            <person name="Anderson S."/>
            <person name="Arachi H."/>
            <person name="Azer M."/>
            <person name="Bachantsang P."/>
            <person name="Barry A."/>
            <person name="Bayul T."/>
            <person name="Berlin A."/>
            <person name="Bessette D."/>
            <person name="Bloom T."/>
            <person name="Blye J."/>
            <person name="Boguslavskiy L."/>
            <person name="Bonnet C."/>
            <person name="Boukhgalter B."/>
            <person name="Bourzgui I."/>
            <person name="Brown A."/>
            <person name="Cahill P."/>
            <person name="Channer S."/>
            <person name="Cheshatsang Y."/>
            <person name="Chuda L."/>
            <person name="Citroen M."/>
            <person name="Collymore A."/>
            <person name="Cooke P."/>
            <person name="Costello M."/>
            <person name="D'Aco K."/>
            <person name="Daza R."/>
            <person name="De Haan G."/>
            <person name="DeGray S."/>
            <person name="DeMaso C."/>
            <person name="Dhargay N."/>
            <person name="Dooley K."/>
            <person name="Dooley E."/>
            <person name="Doricent M."/>
            <person name="Dorje P."/>
            <person name="Dorjee K."/>
            <person name="Dupes A."/>
            <person name="Elong R."/>
            <person name="Falk J."/>
            <person name="Farina A."/>
            <person name="Faro S."/>
            <person name="Ferguson D."/>
            <person name="Fisher S."/>
            <person name="Foley C.D."/>
            <person name="Franke A."/>
            <person name="Friedrich D."/>
            <person name="Gadbois L."/>
            <person name="Gearin G."/>
            <person name="Gearin C.R."/>
            <person name="Giannoukos G."/>
            <person name="Goode T."/>
            <person name="Graham J."/>
            <person name="Grandbois E."/>
            <person name="Grewal S."/>
            <person name="Gyaltsen K."/>
            <person name="Hafez N."/>
            <person name="Hagos B."/>
            <person name="Hall J."/>
            <person name="Henson C."/>
            <person name="Hollinger A."/>
            <person name="Honan T."/>
            <person name="Huard M.D."/>
            <person name="Hughes L."/>
            <person name="Hurhula B."/>
            <person name="Husby M.E."/>
            <person name="Kamat A."/>
            <person name="Kanga B."/>
            <person name="Kashin S."/>
            <person name="Khazanovich D."/>
            <person name="Kisner P."/>
            <person name="Lance K."/>
            <person name="Lara M."/>
            <person name="Lee W."/>
            <person name="Lennon N."/>
            <person name="Letendre F."/>
            <person name="LeVine R."/>
            <person name="Lipovsky A."/>
            <person name="Liu X."/>
            <person name="Liu J."/>
            <person name="Liu S."/>
            <person name="Lokyitsang T."/>
            <person name="Lokyitsang Y."/>
            <person name="Lubonja R."/>
            <person name="Lui A."/>
            <person name="MacDonald P."/>
            <person name="Magnisalis V."/>
            <person name="Maru K."/>
            <person name="Matthews C."/>
            <person name="McCusker W."/>
            <person name="McDonough S."/>
            <person name="Mehta T."/>
            <person name="Meldrim J."/>
            <person name="Meneus L."/>
            <person name="Mihai O."/>
            <person name="Mihalev A."/>
            <person name="Mihova T."/>
            <person name="Mittelman R."/>
            <person name="Mlenga V."/>
            <person name="Montmayeur A."/>
            <person name="Mulrain L."/>
            <person name="Navidi A."/>
            <person name="Naylor J."/>
            <person name="Negash T."/>
            <person name="Nguyen T."/>
            <person name="Nguyen N."/>
            <person name="Nicol R."/>
            <person name="Norbu C."/>
            <person name="Norbu N."/>
            <person name="Novod N."/>
            <person name="O'Neill B."/>
            <person name="Osman S."/>
            <person name="Markiewicz E."/>
            <person name="Oyono O.L."/>
            <person name="Patti C."/>
            <person name="Phunkhang P."/>
            <person name="Pierre F."/>
            <person name="Priest M."/>
            <person name="Raghuraman S."/>
            <person name="Rege F."/>
            <person name="Reyes R."/>
            <person name="Rise C."/>
            <person name="Rogov P."/>
            <person name="Ross K."/>
            <person name="Ryan E."/>
            <person name="Settipalli S."/>
            <person name="Shea T."/>
            <person name="Sherpa N."/>
            <person name="Shi L."/>
            <person name="Shih D."/>
            <person name="Sparrow T."/>
            <person name="Spaulding J."/>
            <person name="Stalker J."/>
            <person name="Stange-Thomann N."/>
            <person name="Stavropoulos S."/>
            <person name="Stone C."/>
            <person name="Strader C."/>
            <person name="Tesfaye S."/>
            <person name="Thomson T."/>
            <person name="Thoulutsang Y."/>
            <person name="Thoulutsang D."/>
            <person name="Topham K."/>
            <person name="Topping I."/>
            <person name="Tsamla T."/>
            <person name="Vassiliev H."/>
            <person name="Vo A."/>
            <person name="Wangchuk T."/>
            <person name="Wangdi T."/>
            <person name="Weiand M."/>
            <person name="Wilkinson J."/>
            <person name="Wilson A."/>
            <person name="Yadav S."/>
            <person name="Young G."/>
            <person name="Yu Q."/>
            <person name="Zembek L."/>
            <person name="Zhong D."/>
            <person name="Zimmer A."/>
            <person name="Zwirko Z."/>
            <person name="Jaffe D.B."/>
            <person name="Alvarez P."/>
            <person name="Brockman W."/>
            <person name="Butler J."/>
            <person name="Chin C."/>
            <person name="Gnerre S."/>
            <person name="Grabherr M."/>
            <person name="Kleber M."/>
            <person name="Mauceli E."/>
            <person name="MacCallum I."/>
        </authorList>
    </citation>
    <scope>NUCLEOTIDE SEQUENCE [LARGE SCALE GENOMIC DNA]</scope>
    <source>
        <strain evidence="8">Tucson 14024-0371.13</strain>
    </source>
</reference>
<keyword evidence="4" id="KW-0106">Calcium</keyword>
<dbReference type="InterPro" id="IPR018247">
    <property type="entry name" value="EF_Hand_1_Ca_BS"/>
</dbReference>
<name>B3N008_DROAN</name>
<evidence type="ECO:0000256" key="2">
    <source>
        <dbReference type="ARBA" id="ARBA00022723"/>
    </source>
</evidence>
<evidence type="ECO:0000313" key="8">
    <source>
        <dbReference type="Proteomes" id="UP000007801"/>
    </source>
</evidence>
<sequence>MESTTVASTVPSAPTAAANTKRNTQQGRKKSGPKFELSESQKSDIKEAFDLFDNECSGFIEVKELKVAIRALGFEPKKEEIKRMIAEIDKDGSGRIAFNDFLHLMTVKMAEKDTKEEILKAFRLFDDDETGKISFKNLKRVARELGETLSDEELREMIDEADLDNDGEVNQEEFLRIMKKTSLY</sequence>
<dbReference type="KEGG" id="dan:6505400"/>
<dbReference type="GO" id="GO:0005815">
    <property type="term" value="C:microtubule organizing center"/>
    <property type="evidence" value="ECO:0007669"/>
    <property type="project" value="UniProtKB-ARBA"/>
</dbReference>
<dbReference type="SUPFAM" id="SSF47473">
    <property type="entry name" value="EF-hand"/>
    <property type="match status" value="1"/>
</dbReference>
<feature type="compositionally biased region" description="Low complexity" evidence="5">
    <location>
        <begin position="1"/>
        <end position="18"/>
    </location>
</feature>